<evidence type="ECO:0000313" key="4">
    <source>
        <dbReference type="Proteomes" id="UP001620626"/>
    </source>
</evidence>
<feature type="transmembrane region" description="Helical" evidence="1">
    <location>
        <begin position="117"/>
        <end position="135"/>
    </location>
</feature>
<comment type="caution">
    <text evidence="2">The sequence shown here is derived from an EMBL/GenBank/DDBJ whole genome shotgun (WGS) entry which is preliminary data.</text>
</comment>
<feature type="transmembrane region" description="Helical" evidence="1">
    <location>
        <begin position="46"/>
        <end position="65"/>
    </location>
</feature>
<dbReference type="EMBL" id="JBICBT010001406">
    <property type="protein sequence ID" value="KAL3068719.1"/>
    <property type="molecule type" value="Genomic_DNA"/>
</dbReference>
<dbReference type="Proteomes" id="UP001620626">
    <property type="component" value="Unassembled WGS sequence"/>
</dbReference>
<keyword evidence="4" id="KW-1185">Reference proteome</keyword>
<evidence type="ECO:0000313" key="2">
    <source>
        <dbReference type="EMBL" id="KAL3068719.1"/>
    </source>
</evidence>
<protein>
    <recommendedName>
        <fullName evidence="5">G protein-coupled receptor</fullName>
    </recommendedName>
</protein>
<gene>
    <name evidence="2" type="ORF">niasHT_032135</name>
    <name evidence="3" type="ORF">niasHT_039181</name>
</gene>
<reference evidence="2 4" key="1">
    <citation type="submission" date="2024-10" db="EMBL/GenBank/DDBJ databases">
        <authorList>
            <person name="Kim D."/>
        </authorList>
    </citation>
    <scope>NUCLEOTIDE SEQUENCE [LARGE SCALE GENOMIC DNA]</scope>
    <source>
        <strain evidence="2">BH-2024</strain>
    </source>
</reference>
<dbReference type="EMBL" id="JBICBT010001285">
    <property type="protein sequence ID" value="KAL3075101.1"/>
    <property type="molecule type" value="Genomic_DNA"/>
</dbReference>
<dbReference type="SUPFAM" id="SSF81321">
    <property type="entry name" value="Family A G protein-coupled receptor-like"/>
    <property type="match status" value="1"/>
</dbReference>
<evidence type="ECO:0000256" key="1">
    <source>
        <dbReference type="SAM" id="Phobius"/>
    </source>
</evidence>
<feature type="transmembrane region" description="Helical" evidence="1">
    <location>
        <begin position="77"/>
        <end position="97"/>
    </location>
</feature>
<sequence>MASSSAIPSFIDNSFPNFSTNVSATYQYFVQFCDDPSRRDLTLTSSAITLFIIYALGIVSQLVVLPANWRLSKHRSAFLLLLYINLFDLVWLLEYVWLSLEFLVGTRVQAKYAFGAYLFRFVNFCIDTFYIELAFNRCTAFLFPRLYSKICTEKNMKTCVVCTCLVSIVYSIYMNWFPERRPFHCLIQLGYFEPMTSIPKYITATLPDAGLYDAVQIAELASICTPFFLYAITVIKMVHDHKKNPSTSIIQVATVVPRGSQSNGEERAKFVNLMQERTRLFSMCLLSQVPYYLSHALYQSSRIFELSEDTVQILAILWQLLGTIFHVQQPILMLLLSKDLRSSVRNDLAKIFGTIF</sequence>
<keyword evidence="1" id="KW-1133">Transmembrane helix</keyword>
<keyword evidence="1" id="KW-0472">Membrane</keyword>
<dbReference type="AlphaFoldDB" id="A0ABD2HNM8"/>
<feature type="transmembrane region" description="Helical" evidence="1">
    <location>
        <begin position="156"/>
        <end position="173"/>
    </location>
</feature>
<name>A0ABD2HNM8_9BILA</name>
<evidence type="ECO:0008006" key="5">
    <source>
        <dbReference type="Google" id="ProtNLM"/>
    </source>
</evidence>
<accession>A0ABD2HNM8</accession>
<evidence type="ECO:0000313" key="3">
    <source>
        <dbReference type="EMBL" id="KAL3075101.1"/>
    </source>
</evidence>
<organism evidence="2 4">
    <name type="scientific">Heterodera trifolii</name>
    <dbReference type="NCBI Taxonomy" id="157864"/>
    <lineage>
        <taxon>Eukaryota</taxon>
        <taxon>Metazoa</taxon>
        <taxon>Ecdysozoa</taxon>
        <taxon>Nematoda</taxon>
        <taxon>Chromadorea</taxon>
        <taxon>Rhabditida</taxon>
        <taxon>Tylenchina</taxon>
        <taxon>Tylenchomorpha</taxon>
        <taxon>Tylenchoidea</taxon>
        <taxon>Heteroderidae</taxon>
        <taxon>Heteroderinae</taxon>
        <taxon>Heterodera</taxon>
    </lineage>
</organism>
<keyword evidence="1" id="KW-0812">Transmembrane</keyword>
<proteinExistence type="predicted"/>
<dbReference type="Gene3D" id="1.20.1070.10">
    <property type="entry name" value="Rhodopsin 7-helix transmembrane proteins"/>
    <property type="match status" value="1"/>
</dbReference>